<reference evidence="3 4" key="1">
    <citation type="submission" date="2019-04" db="EMBL/GenBank/DDBJ databases">
        <title>Cohnella sp. nov., isolated from soil.</title>
        <authorList>
            <person name="Kim W."/>
        </authorList>
    </citation>
    <scope>NUCLEOTIDE SEQUENCE [LARGE SCALE GENOMIC DNA]</scope>
    <source>
        <strain evidence="3 4">CAU 1483</strain>
    </source>
</reference>
<comment type="caution">
    <text evidence="3">The sequence shown here is derived from an EMBL/GenBank/DDBJ whole genome shotgun (WGS) entry which is preliminary data.</text>
</comment>
<name>A0A4U0FBV3_9BACL</name>
<evidence type="ECO:0000313" key="3">
    <source>
        <dbReference type="EMBL" id="TJY42200.1"/>
    </source>
</evidence>
<feature type="region of interest" description="Disordered" evidence="1">
    <location>
        <begin position="212"/>
        <end position="241"/>
    </location>
</feature>
<keyword evidence="4" id="KW-1185">Reference proteome</keyword>
<proteinExistence type="predicted"/>
<dbReference type="Proteomes" id="UP000309673">
    <property type="component" value="Unassembled WGS sequence"/>
</dbReference>
<protein>
    <submittedName>
        <fullName evidence="3">Uncharacterized protein</fullName>
    </submittedName>
</protein>
<feature type="compositionally biased region" description="Low complexity" evidence="1">
    <location>
        <begin position="212"/>
        <end position="225"/>
    </location>
</feature>
<evidence type="ECO:0000256" key="2">
    <source>
        <dbReference type="SAM" id="SignalP"/>
    </source>
</evidence>
<accession>A0A4U0FBV3</accession>
<feature type="signal peptide" evidence="2">
    <location>
        <begin position="1"/>
        <end position="23"/>
    </location>
</feature>
<gene>
    <name evidence="3" type="ORF">E5161_09325</name>
</gene>
<keyword evidence="2" id="KW-0732">Signal</keyword>
<organism evidence="3 4">
    <name type="scientific">Cohnella pontilimi</name>
    <dbReference type="NCBI Taxonomy" id="2564100"/>
    <lineage>
        <taxon>Bacteria</taxon>
        <taxon>Bacillati</taxon>
        <taxon>Bacillota</taxon>
        <taxon>Bacilli</taxon>
        <taxon>Bacillales</taxon>
        <taxon>Paenibacillaceae</taxon>
        <taxon>Cohnella</taxon>
    </lineage>
</organism>
<evidence type="ECO:0000256" key="1">
    <source>
        <dbReference type="SAM" id="MobiDB-lite"/>
    </source>
</evidence>
<dbReference type="RefSeq" id="WP_136777455.1">
    <property type="nucleotide sequence ID" value="NZ_SUPK01000004.1"/>
</dbReference>
<dbReference type="EMBL" id="SUPK01000004">
    <property type="protein sequence ID" value="TJY42200.1"/>
    <property type="molecule type" value="Genomic_DNA"/>
</dbReference>
<dbReference type="AlphaFoldDB" id="A0A4U0FBV3"/>
<feature type="chain" id="PRO_5020685588" evidence="2">
    <location>
        <begin position="24"/>
        <end position="241"/>
    </location>
</feature>
<sequence length="241" mass="26592">MNKWLKTGFIALTLVLAVSTATAAVSPSISVAAAKKSAPARKMDAGVFKKKLAELAKTSNAVKKDQNYLYGLLTQHIEILTGQIGEIFGDPTAAGATEDEMYTFFTDTLVKLSDQDASVQEYFLQDELDQLSSLADRWIASAKQADKLTASYDKLTTTYNSYVKDKKYQEALNVRSQQISLDKKINEVLKSILSVDSDIYSVFDDVLSAQSDVESGSDYSDSGDSYDGRYTDNSVYHDVYR</sequence>
<evidence type="ECO:0000313" key="4">
    <source>
        <dbReference type="Proteomes" id="UP000309673"/>
    </source>
</evidence>